<organism evidence="1 2">
    <name type="scientific">Caldibacillus debilis</name>
    <dbReference type="NCBI Taxonomy" id="301148"/>
    <lineage>
        <taxon>Bacteria</taxon>
        <taxon>Bacillati</taxon>
        <taxon>Bacillota</taxon>
        <taxon>Bacilli</taxon>
        <taxon>Bacillales</taxon>
        <taxon>Bacillaceae</taxon>
        <taxon>Caldibacillus</taxon>
    </lineage>
</organism>
<evidence type="ECO:0000313" key="1">
    <source>
        <dbReference type="EMBL" id="KYD19502.1"/>
    </source>
</evidence>
<evidence type="ECO:0000313" key="2">
    <source>
        <dbReference type="Proteomes" id="UP000075683"/>
    </source>
</evidence>
<dbReference type="EMBL" id="LQYT01000038">
    <property type="protein sequence ID" value="KYD19502.1"/>
    <property type="molecule type" value="Genomic_DNA"/>
</dbReference>
<dbReference type="AlphaFoldDB" id="A0A150M5L5"/>
<protein>
    <submittedName>
        <fullName evidence="1">Uncharacterized protein</fullName>
    </submittedName>
</protein>
<proteinExistence type="predicted"/>
<reference evidence="1 2" key="1">
    <citation type="submission" date="2016-01" db="EMBL/GenBank/DDBJ databases">
        <title>Draft Genome Sequences of Seven Thermophilic Sporeformers Isolated from Foods.</title>
        <authorList>
            <person name="Berendsen E.M."/>
            <person name="Wells-Bennik M.H."/>
            <person name="Krawcyk A.O."/>
            <person name="De Jong A."/>
            <person name="Holsappel S."/>
            <person name="Eijlander R.T."/>
            <person name="Kuipers O.P."/>
        </authorList>
    </citation>
    <scope>NUCLEOTIDE SEQUENCE [LARGE SCALE GENOMIC DNA]</scope>
    <source>
        <strain evidence="1 2">B4135</strain>
    </source>
</reference>
<sequence length="44" mass="5079">MFNGTKSGGFNRVEGRGLTAPWPFEEIWHELCINKKAEGERRKT</sequence>
<gene>
    <name evidence="1" type="ORF">B4135_0149</name>
</gene>
<dbReference type="STRING" id="301148.B4135_0149"/>
<name>A0A150M5L5_9BACI</name>
<comment type="caution">
    <text evidence="1">The sequence shown here is derived from an EMBL/GenBank/DDBJ whole genome shotgun (WGS) entry which is preliminary data.</text>
</comment>
<accession>A0A150M5L5</accession>
<dbReference type="Proteomes" id="UP000075683">
    <property type="component" value="Unassembled WGS sequence"/>
</dbReference>